<comment type="caution">
    <text evidence="1">The sequence shown here is derived from an EMBL/GenBank/DDBJ whole genome shotgun (WGS) entry which is preliminary data.</text>
</comment>
<reference evidence="1" key="1">
    <citation type="submission" date="2021-06" db="EMBL/GenBank/DDBJ databases">
        <authorList>
            <person name="Kallberg Y."/>
            <person name="Tangrot J."/>
            <person name="Rosling A."/>
        </authorList>
    </citation>
    <scope>NUCLEOTIDE SEQUENCE</scope>
    <source>
        <strain evidence="1">28 12/20/2015</strain>
    </source>
</reference>
<sequence length="77" mass="9259">NVSYDTDEDTDKNKVETEKYKVVYRHFLPTSTAITQYLLRDMFDKIRRREDGIKRENEAQNEQMEVKDNENQNSNNV</sequence>
<protein>
    <submittedName>
        <fullName evidence="1">15159_t:CDS:1</fullName>
    </submittedName>
</protein>
<organism evidence="1 2">
    <name type="scientific">Cetraspora pellucida</name>
    <dbReference type="NCBI Taxonomy" id="1433469"/>
    <lineage>
        <taxon>Eukaryota</taxon>
        <taxon>Fungi</taxon>
        <taxon>Fungi incertae sedis</taxon>
        <taxon>Mucoromycota</taxon>
        <taxon>Glomeromycotina</taxon>
        <taxon>Glomeromycetes</taxon>
        <taxon>Diversisporales</taxon>
        <taxon>Gigasporaceae</taxon>
        <taxon>Cetraspora</taxon>
    </lineage>
</organism>
<dbReference type="EMBL" id="CAJVPW010024869">
    <property type="protein sequence ID" value="CAG8706524.1"/>
    <property type="molecule type" value="Genomic_DNA"/>
</dbReference>
<name>A0ACA9PED3_9GLOM</name>
<gene>
    <name evidence="1" type="ORF">SPELUC_LOCUS11558</name>
</gene>
<feature type="non-terminal residue" evidence="1">
    <location>
        <position position="1"/>
    </location>
</feature>
<dbReference type="Proteomes" id="UP000789366">
    <property type="component" value="Unassembled WGS sequence"/>
</dbReference>
<accession>A0ACA9PED3</accession>
<keyword evidence="2" id="KW-1185">Reference proteome</keyword>
<evidence type="ECO:0000313" key="2">
    <source>
        <dbReference type="Proteomes" id="UP000789366"/>
    </source>
</evidence>
<evidence type="ECO:0000313" key="1">
    <source>
        <dbReference type="EMBL" id="CAG8706524.1"/>
    </source>
</evidence>
<proteinExistence type="predicted"/>